<gene>
    <name evidence="2" type="primary">SHE3</name>
    <name evidence="2" type="ORF">Q9L58_000614</name>
</gene>
<protein>
    <submittedName>
        <fullName evidence="2">Mother-specific HO expression</fullName>
    </submittedName>
</protein>
<name>A0ABR3GWP3_9PEZI</name>
<dbReference type="Proteomes" id="UP001447188">
    <property type="component" value="Unassembled WGS sequence"/>
</dbReference>
<feature type="region of interest" description="Disordered" evidence="1">
    <location>
        <begin position="1"/>
        <end position="146"/>
    </location>
</feature>
<keyword evidence="3" id="KW-1185">Reference proteome</keyword>
<accession>A0ABR3GWP3</accession>
<feature type="compositionally biased region" description="Basic and acidic residues" evidence="1">
    <location>
        <begin position="279"/>
        <end position="295"/>
    </location>
</feature>
<proteinExistence type="predicted"/>
<feature type="compositionally biased region" description="Polar residues" evidence="1">
    <location>
        <begin position="64"/>
        <end position="84"/>
    </location>
</feature>
<feature type="compositionally biased region" description="Polar residues" evidence="1">
    <location>
        <begin position="125"/>
        <end position="142"/>
    </location>
</feature>
<organism evidence="2 3">
    <name type="scientific">Discina gigas</name>
    <dbReference type="NCBI Taxonomy" id="1032678"/>
    <lineage>
        <taxon>Eukaryota</taxon>
        <taxon>Fungi</taxon>
        <taxon>Dikarya</taxon>
        <taxon>Ascomycota</taxon>
        <taxon>Pezizomycotina</taxon>
        <taxon>Pezizomycetes</taxon>
        <taxon>Pezizales</taxon>
        <taxon>Discinaceae</taxon>
        <taxon>Discina</taxon>
    </lineage>
</organism>
<evidence type="ECO:0000313" key="2">
    <source>
        <dbReference type="EMBL" id="KAL0640334.1"/>
    </source>
</evidence>
<feature type="compositionally biased region" description="Basic and acidic residues" evidence="1">
    <location>
        <begin position="87"/>
        <end position="124"/>
    </location>
</feature>
<feature type="compositionally biased region" description="Basic and acidic residues" evidence="1">
    <location>
        <begin position="20"/>
        <end position="46"/>
    </location>
</feature>
<dbReference type="EMBL" id="JBBBZM010000004">
    <property type="protein sequence ID" value="KAL0640334.1"/>
    <property type="molecule type" value="Genomic_DNA"/>
</dbReference>
<comment type="caution">
    <text evidence="2">The sequence shown here is derived from an EMBL/GenBank/DDBJ whole genome shotgun (WGS) entry which is preliminary data.</text>
</comment>
<evidence type="ECO:0000256" key="1">
    <source>
        <dbReference type="SAM" id="MobiDB-lite"/>
    </source>
</evidence>
<evidence type="ECO:0000313" key="3">
    <source>
        <dbReference type="Proteomes" id="UP001447188"/>
    </source>
</evidence>
<reference evidence="2 3" key="1">
    <citation type="submission" date="2024-02" db="EMBL/GenBank/DDBJ databases">
        <title>Discinaceae phylogenomics.</title>
        <authorList>
            <person name="Dirks A.C."/>
            <person name="James T.Y."/>
        </authorList>
    </citation>
    <scope>NUCLEOTIDE SEQUENCE [LARGE SCALE GENOMIC DNA]</scope>
    <source>
        <strain evidence="2 3">ACD0624</strain>
    </source>
</reference>
<sequence>MNGNAPTGDDDTLLPPPGDRTPEGRNSLDGRLTPDGRRSLDDRDAADLSNLLSTSPGNGDLFDGSTQQGSGMGSNSLSRITTGKSGRVIEKLMADNDRLKRDLKTQTTAREEERKEKEAIRSSRDSLQSTNENLIHQTNVDKTSLARKDRKIEELKAEKDRESARRMEADSSLNELVRQSDVKVQELMTTLSHETSERKKAGNQYEVLLQSWKHLDEGYRTRVDRLRAELDAVQAERERDHQLLKRLEVTIEQQRQEVDKLRVAKNRIAEKYEKTMTDAERGISEIREKAEATEKDTDETLADAKETLGRLRHVMAVQRDLRTG</sequence>
<feature type="region of interest" description="Disordered" evidence="1">
    <location>
        <begin position="279"/>
        <end position="298"/>
    </location>
</feature>